<reference evidence="2" key="1">
    <citation type="submission" date="2011-05" db="EMBL/GenBank/DDBJ databases">
        <title>Unity in variety -- the pan-genome of the Chlamydiae.</title>
        <authorList>
            <person name="Collingro A."/>
            <person name="Tischler P."/>
            <person name="Weinmaier T."/>
            <person name="Penz T."/>
            <person name="Heinz E."/>
            <person name="Brunham R.C."/>
            <person name="Read T.D."/>
            <person name="Bavoil P.M."/>
            <person name="Sachse K."/>
            <person name="Kahane S."/>
            <person name="Friedman M.G."/>
            <person name="Rattei T."/>
            <person name="Myers G.S.A."/>
            <person name="Horn M."/>
        </authorList>
    </citation>
    <scope>NUCLEOTIDE SEQUENCE</scope>
    <source>
        <strain evidence="2">2032/99</strain>
    </source>
</reference>
<accession>F8LC82</accession>
<evidence type="ECO:0000256" key="1">
    <source>
        <dbReference type="SAM" id="MobiDB-lite"/>
    </source>
</evidence>
<protein>
    <submittedName>
        <fullName evidence="2">Uncharacterized protein</fullName>
    </submittedName>
</protein>
<evidence type="ECO:0000313" key="2">
    <source>
        <dbReference type="EMBL" id="CCB91096.1"/>
    </source>
</evidence>
<dbReference type="EMBL" id="FR872649">
    <property type="protein sequence ID" value="CCB91096.1"/>
    <property type="molecule type" value="Genomic_DNA"/>
</dbReference>
<feature type="region of interest" description="Disordered" evidence="1">
    <location>
        <begin position="1"/>
        <end position="20"/>
    </location>
</feature>
<dbReference type="AlphaFoldDB" id="F8LC82"/>
<sequence>MRIAVDFSLRGSKKRSSHEKDAAKSIAKFVNILSGLKKNK</sequence>
<organism evidence="2">
    <name type="scientific">Waddlia chondrophila 2032/99</name>
    <dbReference type="NCBI Taxonomy" id="765953"/>
    <lineage>
        <taxon>Bacteria</taxon>
        <taxon>Pseudomonadati</taxon>
        <taxon>Chlamydiota</taxon>
        <taxon>Chlamydiia</taxon>
        <taxon>Parachlamydiales</taxon>
        <taxon>Waddliaceae</taxon>
        <taxon>Waddlia</taxon>
    </lineage>
</organism>
<name>F8LC82_9BACT</name>
<proteinExistence type="predicted"/>
<gene>
    <name evidence="2" type="ORF">WCH_CQ16210</name>
</gene>